<sequence length="168" mass="18668">MEVVQENAAMLSNYEVLSLLKDNKQSQTKGKRQQNTNVATILYSTLKYLEKTPCAAVQSPEKLADFMQAVDGFNLTKAEKLQLLNLRPATAVEIQLLIEESEERLSEEQIEQLLATVAEHLGSEEVTEEEGPHQSEMKALIGPTLNADAVHRGEGGNFYFSNKLASIF</sequence>
<dbReference type="InterPro" id="IPR010997">
    <property type="entry name" value="HRDC-like_sf"/>
</dbReference>
<proteinExistence type="inferred from homology"/>
<comment type="subcellular location">
    <subcellularLocation>
        <location evidence="2">Cell membrane</location>
        <topology evidence="2">Peripheral membrane protein</topology>
        <orientation evidence="2">Cytoplasmic side</orientation>
    </subcellularLocation>
    <subcellularLocation>
        <location evidence="1">Nucleus</location>
    </subcellularLocation>
</comment>
<dbReference type="AlphaFoldDB" id="R7T610"/>
<protein>
    <recommendedName>
        <fullName evidence="4">DNA-directed RNA polymerase III subunit RPC9</fullName>
    </recommendedName>
    <alternativeName>
        <fullName evidence="13">DNA-directed RNA polymerase III subunit rpc9</fullName>
    </alternativeName>
</protein>
<dbReference type="PANTHER" id="PTHR15561:SF0">
    <property type="entry name" value="DNA-DIRECTED RNA POLYMERASE III SUBUNIT RPC9"/>
    <property type="match status" value="1"/>
</dbReference>
<evidence type="ECO:0000256" key="12">
    <source>
        <dbReference type="ARBA" id="ARBA00045808"/>
    </source>
</evidence>
<evidence type="ECO:0000256" key="7">
    <source>
        <dbReference type="ARBA" id="ARBA00023136"/>
    </source>
</evidence>
<evidence type="ECO:0000256" key="1">
    <source>
        <dbReference type="ARBA" id="ARBA00004123"/>
    </source>
</evidence>
<keyword evidence="8" id="KW-0804">Transcription</keyword>
<reference evidence="17" key="1">
    <citation type="submission" date="2012-12" db="EMBL/GenBank/DDBJ databases">
        <authorList>
            <person name="Hellsten U."/>
            <person name="Grimwood J."/>
            <person name="Chapman J.A."/>
            <person name="Shapiro H."/>
            <person name="Aerts A."/>
            <person name="Otillar R.P."/>
            <person name="Terry A.Y."/>
            <person name="Boore J.L."/>
            <person name="Simakov O."/>
            <person name="Marletaz F."/>
            <person name="Cho S.-J."/>
            <person name="Edsinger-Gonzales E."/>
            <person name="Havlak P."/>
            <person name="Kuo D.-H."/>
            <person name="Larsson T."/>
            <person name="Lv J."/>
            <person name="Arendt D."/>
            <person name="Savage R."/>
            <person name="Osoegawa K."/>
            <person name="de Jong P."/>
            <person name="Lindberg D.R."/>
            <person name="Seaver E.C."/>
            <person name="Weisblat D.A."/>
            <person name="Putnam N.H."/>
            <person name="Grigoriev I.V."/>
            <person name="Rokhsar D.S."/>
        </authorList>
    </citation>
    <scope>NUCLEOTIDE SEQUENCE</scope>
    <source>
        <strain evidence="17">I ESC-2004</strain>
    </source>
</reference>
<dbReference type="InterPro" id="IPR005574">
    <property type="entry name" value="Rpb4/RPC9"/>
</dbReference>
<dbReference type="FunCoup" id="R7T610">
    <property type="interactions" value="36"/>
</dbReference>
<evidence type="ECO:0000256" key="4">
    <source>
        <dbReference type="ARBA" id="ARBA00016672"/>
    </source>
</evidence>
<dbReference type="HOGENOM" id="CLU_092529_5_0_1"/>
<dbReference type="OMA" id="VMIINLR"/>
<comment type="function">
    <text evidence="12">DNA-dependent RNA polymerase catalyzes the transcription of DNA into RNA using the four ribonucleoside triphosphates as substrates. Specific peripheric component of RNA polymerase III (Pol III) which synthesizes small non-coding RNAs including 5S rRNA, snRNAs, tRNAs and miRNAs from at least 500 distinct genomic loci. With POLR3H/RPC8 forms a mobile stalk that protrudes from Pol III core and functions primarily in transcription initiation. Pol III plays a key role in sensing and limiting infection by intracellular bacteria and DNA viruses. Acts as nuclear and cytosolic DNA sensor involved in innate immune response. Can sense non-self dsDNA that serves as template for transcription into dsRNA. The non-self RNA polymerase III transcripts, such as Epstein-Barr virus-encoded RNAs (EBERs) induce type I interferon and NF-kappa-B through the RIG-I pathway.</text>
</comment>
<keyword evidence="7" id="KW-0472">Membrane</keyword>
<comment type="similarity">
    <text evidence="3">Belongs to the eukaryotic RPC9 RNA polymerase subunit family.</text>
</comment>
<evidence type="ECO:0000256" key="2">
    <source>
        <dbReference type="ARBA" id="ARBA00004413"/>
    </source>
</evidence>
<keyword evidence="6" id="KW-0240">DNA-directed RNA polymerase</keyword>
<feature type="domain" description="RNA polymerase Rpb4/RPC9 core" evidence="14">
    <location>
        <begin position="1"/>
        <end position="124"/>
    </location>
</feature>
<dbReference type="Pfam" id="PF03874">
    <property type="entry name" value="RNA_pol_Rpb4"/>
    <property type="match status" value="1"/>
</dbReference>
<dbReference type="SUPFAM" id="SSF47819">
    <property type="entry name" value="HRDC-like"/>
    <property type="match status" value="1"/>
</dbReference>
<evidence type="ECO:0000313" key="16">
    <source>
        <dbReference type="EnsemblMetazoa" id="CapteP229172"/>
    </source>
</evidence>
<dbReference type="InterPro" id="IPR006590">
    <property type="entry name" value="RNA_pol_Rpb4/RPC9_core"/>
</dbReference>
<evidence type="ECO:0000259" key="14">
    <source>
        <dbReference type="SMART" id="SM00657"/>
    </source>
</evidence>
<gene>
    <name evidence="15" type="ORF">CAPTEDRAFT_229172</name>
</gene>
<keyword evidence="17" id="KW-1185">Reference proteome</keyword>
<dbReference type="InterPro" id="IPR038846">
    <property type="entry name" value="RPC9"/>
</dbReference>
<accession>R7T610</accession>
<dbReference type="EnsemblMetazoa" id="CapteT229172">
    <property type="protein sequence ID" value="CapteP229172"/>
    <property type="gene ID" value="CapteG229172"/>
</dbReference>
<keyword evidence="9" id="KW-0539">Nucleus</keyword>
<reference evidence="16" key="3">
    <citation type="submission" date="2015-06" db="UniProtKB">
        <authorList>
            <consortium name="EnsemblMetazoa"/>
        </authorList>
    </citation>
    <scope>IDENTIFICATION</scope>
</reference>
<evidence type="ECO:0000256" key="5">
    <source>
        <dbReference type="ARBA" id="ARBA00022475"/>
    </source>
</evidence>
<dbReference type="Gene3D" id="1.20.1250.40">
    <property type="match status" value="1"/>
</dbReference>
<evidence type="ECO:0000313" key="17">
    <source>
        <dbReference type="Proteomes" id="UP000014760"/>
    </source>
</evidence>
<dbReference type="GO" id="GO:0005666">
    <property type="term" value="C:RNA polymerase III complex"/>
    <property type="evidence" value="ECO:0007669"/>
    <property type="project" value="InterPro"/>
</dbReference>
<evidence type="ECO:0000256" key="11">
    <source>
        <dbReference type="ARBA" id="ARBA00044007"/>
    </source>
</evidence>
<evidence type="ECO:0000256" key="9">
    <source>
        <dbReference type="ARBA" id="ARBA00023242"/>
    </source>
</evidence>
<evidence type="ECO:0000256" key="6">
    <source>
        <dbReference type="ARBA" id="ARBA00022478"/>
    </source>
</evidence>
<evidence type="ECO:0000313" key="15">
    <source>
        <dbReference type="EMBL" id="ELT88775.1"/>
    </source>
</evidence>
<evidence type="ECO:0000256" key="10">
    <source>
        <dbReference type="ARBA" id="ARBA00043924"/>
    </source>
</evidence>
<dbReference type="SMART" id="SM00657">
    <property type="entry name" value="RPOL4c"/>
    <property type="match status" value="1"/>
</dbReference>
<dbReference type="GO" id="GO:0006384">
    <property type="term" value="P:transcription initiation at RNA polymerase III promoter"/>
    <property type="evidence" value="ECO:0007669"/>
    <property type="project" value="InterPro"/>
</dbReference>
<dbReference type="GO" id="GO:0000166">
    <property type="term" value="F:nucleotide binding"/>
    <property type="evidence" value="ECO:0007669"/>
    <property type="project" value="InterPro"/>
</dbReference>
<dbReference type="InterPro" id="IPR038324">
    <property type="entry name" value="Rpb4/RPC9_sf"/>
</dbReference>
<dbReference type="OrthoDB" id="1746530at2759"/>
<organism evidence="15">
    <name type="scientific">Capitella teleta</name>
    <name type="common">Polychaete worm</name>
    <dbReference type="NCBI Taxonomy" id="283909"/>
    <lineage>
        <taxon>Eukaryota</taxon>
        <taxon>Metazoa</taxon>
        <taxon>Spiralia</taxon>
        <taxon>Lophotrochozoa</taxon>
        <taxon>Annelida</taxon>
        <taxon>Polychaeta</taxon>
        <taxon>Sedentaria</taxon>
        <taxon>Scolecida</taxon>
        <taxon>Capitellidae</taxon>
        <taxon>Capitella</taxon>
    </lineage>
</organism>
<evidence type="ECO:0000256" key="3">
    <source>
        <dbReference type="ARBA" id="ARBA00006898"/>
    </source>
</evidence>
<comment type="function">
    <text evidence="10">Accessory protein for the calcitonin gene-related peptide (CGRP) receptor. It modulates CGRP responsiveness in a variety of tissues.</text>
</comment>
<dbReference type="STRING" id="283909.R7T610"/>
<dbReference type="FunFam" id="1.20.1250.40:FF:000002">
    <property type="entry name" value="DNA-directed RNA polymerase III subunit RPC9"/>
    <property type="match status" value="1"/>
</dbReference>
<evidence type="ECO:0000256" key="13">
    <source>
        <dbReference type="ARBA" id="ARBA00073026"/>
    </source>
</evidence>
<reference evidence="15 17" key="2">
    <citation type="journal article" date="2013" name="Nature">
        <title>Insights into bilaterian evolution from three spiralian genomes.</title>
        <authorList>
            <person name="Simakov O."/>
            <person name="Marletaz F."/>
            <person name="Cho S.J."/>
            <person name="Edsinger-Gonzales E."/>
            <person name="Havlak P."/>
            <person name="Hellsten U."/>
            <person name="Kuo D.H."/>
            <person name="Larsson T."/>
            <person name="Lv J."/>
            <person name="Arendt D."/>
            <person name="Savage R."/>
            <person name="Osoegawa K."/>
            <person name="de Jong P."/>
            <person name="Grimwood J."/>
            <person name="Chapman J.A."/>
            <person name="Shapiro H."/>
            <person name="Aerts A."/>
            <person name="Otillar R.P."/>
            <person name="Terry A.Y."/>
            <person name="Boore J.L."/>
            <person name="Grigoriev I.V."/>
            <person name="Lindberg D.R."/>
            <person name="Seaver E.C."/>
            <person name="Weisblat D.A."/>
            <person name="Putnam N.H."/>
            <person name="Rokhsar D.S."/>
        </authorList>
    </citation>
    <scope>NUCLEOTIDE SEQUENCE</scope>
    <source>
        <strain evidence="15 17">I ESC-2004</strain>
    </source>
</reference>
<comment type="subunit">
    <text evidence="11">Component of the RNA polymerase III complex consisting of 17 subunits: a ten-subunit horseshoe-shaped catalytic core composed of POLR3A/RPC1, POLR3B/RPC2, POLR1C/RPAC1, POLR1D/RPAC2, POLR3K/RPC10, POLR2E/RPABC1, POLR2F/RPABC2, POLR2H/RPABC3, POLR2K/RPABC4 and POLR2L/RPABC5; a mobile stalk composed of two subunits POLR3H/RPC8 and CRCP/RPC9, protruding from the core and functioning primarily in transcription initiation; and additional subunits homologous to general transcription factors of the RNA polymerase II machinery, POLR3C/RPC3-POLR3F/RPC6-POLR3G/RPC7 heterotrimer required for transcription initiation and POLR3D/RPC4-POLR3E/RPC5 heterodimer involved in both transcription initiation and termination.</text>
</comment>
<evidence type="ECO:0000256" key="8">
    <source>
        <dbReference type="ARBA" id="ARBA00023163"/>
    </source>
</evidence>
<dbReference type="GO" id="GO:0005886">
    <property type="term" value="C:plasma membrane"/>
    <property type="evidence" value="ECO:0007669"/>
    <property type="project" value="UniProtKB-SubCell"/>
</dbReference>
<dbReference type="Proteomes" id="UP000014760">
    <property type="component" value="Unassembled WGS sequence"/>
</dbReference>
<keyword evidence="5" id="KW-1003">Cell membrane</keyword>
<dbReference type="EMBL" id="AMQN01015202">
    <property type="status" value="NOT_ANNOTATED_CDS"/>
    <property type="molecule type" value="Genomic_DNA"/>
</dbReference>
<name>R7T610_CAPTE</name>
<dbReference type="EMBL" id="KB311706">
    <property type="protein sequence ID" value="ELT88775.1"/>
    <property type="molecule type" value="Genomic_DNA"/>
</dbReference>
<dbReference type="PANTHER" id="PTHR15561">
    <property type="entry name" value="CALCITONIN GENE-RELATED PEPTIDE-RECEPTOR COMPONENT PROTEIN"/>
    <property type="match status" value="1"/>
</dbReference>